<dbReference type="SUPFAM" id="SSF74650">
    <property type="entry name" value="Galactose mutarotase-like"/>
    <property type="match status" value="1"/>
</dbReference>
<dbReference type="CDD" id="cd09022">
    <property type="entry name" value="Aldose_epim_Ec_YihR"/>
    <property type="match status" value="1"/>
</dbReference>
<evidence type="ECO:0000256" key="1">
    <source>
        <dbReference type="SAM" id="MobiDB-lite"/>
    </source>
</evidence>
<dbReference type="AlphaFoldDB" id="A0A7Y7LZ73"/>
<dbReference type="GO" id="GO:0033499">
    <property type="term" value="P:galactose catabolic process via UDP-galactose, Leloir pathway"/>
    <property type="evidence" value="ECO:0007669"/>
    <property type="project" value="TreeGrafter"/>
</dbReference>
<evidence type="ECO:0000313" key="3">
    <source>
        <dbReference type="Proteomes" id="UP000543556"/>
    </source>
</evidence>
<dbReference type="GO" id="GO:0004034">
    <property type="term" value="F:aldose 1-epimerase activity"/>
    <property type="evidence" value="ECO:0007669"/>
    <property type="project" value="TreeGrafter"/>
</dbReference>
<dbReference type="GO" id="GO:0006006">
    <property type="term" value="P:glucose metabolic process"/>
    <property type="evidence" value="ECO:0007669"/>
    <property type="project" value="TreeGrafter"/>
</dbReference>
<dbReference type="GO" id="GO:0030246">
    <property type="term" value="F:carbohydrate binding"/>
    <property type="evidence" value="ECO:0007669"/>
    <property type="project" value="InterPro"/>
</dbReference>
<dbReference type="InterPro" id="IPR014718">
    <property type="entry name" value="GH-type_carb-bd"/>
</dbReference>
<reference evidence="2 3" key="1">
    <citation type="submission" date="2020-02" db="EMBL/GenBank/DDBJ databases">
        <title>Genome sequence of strain AETb3-4.</title>
        <authorList>
            <person name="Gao J."/>
            <person name="Zhang X."/>
        </authorList>
    </citation>
    <scope>NUCLEOTIDE SEQUENCE [LARGE SCALE GENOMIC DNA]</scope>
    <source>
        <strain evidence="2 3">AETb3-4</strain>
    </source>
</reference>
<feature type="region of interest" description="Disordered" evidence="1">
    <location>
        <begin position="1"/>
        <end position="21"/>
    </location>
</feature>
<sequence length="309" mass="32847">MEEMMNRAPSGSQHELRHGGQRAVVTEVGAGLRSYMAGSRPVIDGYAETERCTGARGHTMIPWPNRIKAGKFRWQGAEHQLDLTEPAAGGAIHGLTRWASWGLISRGEGHASFGNVLYACPGWPWVLDCRIDYVLDDAGLGVTTTATNIGAGACPYGTGAHPYLTVGTETIDRAQAQVPGSVYLPVDDAGIPTGRAAVEATRYDLRTKQVLGGRKIDVTYTELARDGDGLARVGLSLPGGPAVTLWADAAYPYLEIFTGDTLPQPGRRRTGLGVEPMTCAPDAFNSGDGLITLEPGQSHRASWGIDPHA</sequence>
<organism evidence="2 3">
    <name type="scientific">Arthrobacter wenxiniae</name>
    <dbReference type="NCBI Taxonomy" id="2713570"/>
    <lineage>
        <taxon>Bacteria</taxon>
        <taxon>Bacillati</taxon>
        <taxon>Actinomycetota</taxon>
        <taxon>Actinomycetes</taxon>
        <taxon>Micrococcales</taxon>
        <taxon>Micrococcaceae</taxon>
        <taxon>Arthrobacter</taxon>
    </lineage>
</organism>
<gene>
    <name evidence="2" type="ORF">G6034_07070</name>
</gene>
<accession>A0A7Y7LZ73</accession>
<proteinExistence type="predicted"/>
<dbReference type="PANTHER" id="PTHR10091">
    <property type="entry name" value="ALDOSE-1-EPIMERASE"/>
    <property type="match status" value="1"/>
</dbReference>
<dbReference type="InterPro" id="IPR037480">
    <property type="entry name" value="YihR-like"/>
</dbReference>
<dbReference type="Gene3D" id="2.70.98.10">
    <property type="match status" value="1"/>
</dbReference>
<evidence type="ECO:0000313" key="2">
    <source>
        <dbReference type="EMBL" id="NVM94674.1"/>
    </source>
</evidence>
<name>A0A7Y7LZ73_9MICC</name>
<dbReference type="InterPro" id="IPR008183">
    <property type="entry name" value="Aldose_1/G6P_1-epimerase"/>
</dbReference>
<dbReference type="PANTHER" id="PTHR10091:SF0">
    <property type="entry name" value="GALACTOSE MUTAROTASE"/>
    <property type="match status" value="1"/>
</dbReference>
<keyword evidence="3" id="KW-1185">Reference proteome</keyword>
<dbReference type="Pfam" id="PF01263">
    <property type="entry name" value="Aldose_epim"/>
    <property type="match status" value="1"/>
</dbReference>
<comment type="caution">
    <text evidence="2">The sequence shown here is derived from an EMBL/GenBank/DDBJ whole genome shotgun (WGS) entry which is preliminary data.</text>
</comment>
<dbReference type="InterPro" id="IPR011013">
    <property type="entry name" value="Gal_mutarotase_sf_dom"/>
</dbReference>
<dbReference type="Proteomes" id="UP000543556">
    <property type="component" value="Unassembled WGS sequence"/>
</dbReference>
<protein>
    <submittedName>
        <fullName evidence="2">Aldose 1-epimerase family protein</fullName>
    </submittedName>
</protein>
<dbReference type="EMBL" id="JAAMFM010000007">
    <property type="protein sequence ID" value="NVM94674.1"/>
    <property type="molecule type" value="Genomic_DNA"/>
</dbReference>